<dbReference type="Pfam" id="PF00238">
    <property type="entry name" value="Ribosomal_L14"/>
    <property type="match status" value="1"/>
</dbReference>
<dbReference type="InterPro" id="IPR019972">
    <property type="entry name" value="Ribosomal_uL14_CS"/>
</dbReference>
<comment type="subunit">
    <text evidence="6 8">Part of the 50S ribosomal subunit.</text>
</comment>
<organism evidence="9">
    <name type="scientific">Dasya naccarioides</name>
    <dbReference type="NCBI Taxonomy" id="2007180"/>
    <lineage>
        <taxon>Eukaryota</taxon>
        <taxon>Rhodophyta</taxon>
        <taxon>Florideophyceae</taxon>
        <taxon>Rhodymeniophycidae</taxon>
        <taxon>Ceramiales</taxon>
        <taxon>Dasyaceae</taxon>
        <taxon>Dasya</taxon>
    </lineage>
</organism>
<accession>A0A1Z1MGN6</accession>
<keyword evidence="2 6" id="KW-0699">rRNA-binding</keyword>
<evidence type="ECO:0000256" key="4">
    <source>
        <dbReference type="ARBA" id="ARBA00022980"/>
    </source>
</evidence>
<dbReference type="PROSITE" id="PS00049">
    <property type="entry name" value="RIBOSOMAL_L14"/>
    <property type="match status" value="1"/>
</dbReference>
<keyword evidence="8 9" id="KW-0934">Plastid</keyword>
<dbReference type="CDD" id="cd00337">
    <property type="entry name" value="Ribosomal_uL14"/>
    <property type="match status" value="1"/>
</dbReference>
<dbReference type="HAMAP" id="MF_01367">
    <property type="entry name" value="Ribosomal_uL14"/>
    <property type="match status" value="1"/>
</dbReference>
<evidence type="ECO:0000256" key="3">
    <source>
        <dbReference type="ARBA" id="ARBA00022884"/>
    </source>
</evidence>
<keyword evidence="3 6" id="KW-0694">RNA-binding</keyword>
<dbReference type="PANTHER" id="PTHR11761">
    <property type="entry name" value="50S/60S RIBOSOMAL PROTEIN L14/L23"/>
    <property type="match status" value="1"/>
</dbReference>
<name>A0A1Z1MGN6_9FLOR</name>
<reference evidence="9" key="1">
    <citation type="journal article" date="2017" name="J. Phycol.">
        <title>Analysis of chloroplast genomes and a supermatrix inform reclassification of the Rhodomelaceae (Rhodophyta).</title>
        <authorList>
            <person name="Diaz-Tapia P."/>
            <person name="Maggs C.A."/>
            <person name="West J.A."/>
            <person name="Verbruggen H."/>
        </authorList>
    </citation>
    <scope>NUCLEOTIDE SEQUENCE</scope>
    <source>
        <strain evidence="9">PD888</strain>
    </source>
</reference>
<protein>
    <recommendedName>
        <fullName evidence="6">Large ribosomal subunit protein uL14c</fullName>
    </recommendedName>
</protein>
<evidence type="ECO:0000256" key="5">
    <source>
        <dbReference type="ARBA" id="ARBA00023274"/>
    </source>
</evidence>
<comment type="subcellular location">
    <subcellularLocation>
        <location evidence="6 8">Plastid</location>
        <location evidence="6 8">Chloroplast</location>
    </subcellularLocation>
</comment>
<dbReference type="GeneID" id="33358165"/>
<dbReference type="SUPFAM" id="SSF50193">
    <property type="entry name" value="Ribosomal protein L14"/>
    <property type="match status" value="1"/>
</dbReference>
<dbReference type="EMBL" id="MF101436">
    <property type="protein sequence ID" value="ARW65227.1"/>
    <property type="molecule type" value="Genomic_DNA"/>
</dbReference>
<keyword evidence="8 9" id="KW-0150">Chloroplast</keyword>
<dbReference type="AlphaFoldDB" id="A0A1Z1MGN6"/>
<dbReference type="Gene3D" id="2.40.150.20">
    <property type="entry name" value="Ribosomal protein L14"/>
    <property type="match status" value="1"/>
</dbReference>
<dbReference type="InterPro" id="IPR036853">
    <property type="entry name" value="Ribosomal_uL14_sf"/>
</dbReference>
<evidence type="ECO:0000256" key="1">
    <source>
        <dbReference type="ARBA" id="ARBA00010745"/>
    </source>
</evidence>
<keyword evidence="4 6" id="KW-0689">Ribosomal protein</keyword>
<dbReference type="NCBIfam" id="TIGR01067">
    <property type="entry name" value="rplN_bact"/>
    <property type="match status" value="1"/>
</dbReference>
<dbReference type="GO" id="GO:0070180">
    <property type="term" value="F:large ribosomal subunit rRNA binding"/>
    <property type="evidence" value="ECO:0007669"/>
    <property type="project" value="TreeGrafter"/>
</dbReference>
<dbReference type="FunFam" id="2.40.150.20:FF:000001">
    <property type="entry name" value="50S ribosomal protein L14"/>
    <property type="match status" value="1"/>
</dbReference>
<comment type="similarity">
    <text evidence="1 6 7">Belongs to the universal ribosomal protein uL14 family.</text>
</comment>
<dbReference type="GO" id="GO:0003735">
    <property type="term" value="F:structural constituent of ribosome"/>
    <property type="evidence" value="ECO:0007669"/>
    <property type="project" value="InterPro"/>
</dbReference>
<proteinExistence type="inferred from homology"/>
<dbReference type="PANTHER" id="PTHR11761:SF3">
    <property type="entry name" value="LARGE RIBOSOMAL SUBUNIT PROTEIN UL14M"/>
    <property type="match status" value="1"/>
</dbReference>
<evidence type="ECO:0000256" key="6">
    <source>
        <dbReference type="HAMAP-Rule" id="MF_01367"/>
    </source>
</evidence>
<dbReference type="InterPro" id="IPR005745">
    <property type="entry name" value="Ribosomal_uL14_bac-type"/>
</dbReference>
<evidence type="ECO:0000313" key="9">
    <source>
        <dbReference type="EMBL" id="ARW65227.1"/>
    </source>
</evidence>
<dbReference type="RefSeq" id="YP_009396041.1">
    <property type="nucleotide sequence ID" value="NC_035280.1"/>
</dbReference>
<dbReference type="InterPro" id="IPR000218">
    <property type="entry name" value="Ribosomal_uL14"/>
</dbReference>
<evidence type="ECO:0000256" key="8">
    <source>
        <dbReference type="RuleBase" id="RU003951"/>
    </source>
</evidence>
<sequence>MIQTQSYLNIADNSGARKIMCIRVLGSSNPNYAYIGDIIIGVVKEALPNMPIKRSDIVRAVIVRTKKTLRRADGMSIRFDDNAAVIINKENNPRGTRVFGPIAKELREKNFSKIISLAPEVV</sequence>
<dbReference type="GO" id="GO:0009507">
    <property type="term" value="C:chloroplast"/>
    <property type="evidence" value="ECO:0007669"/>
    <property type="project" value="UniProtKB-SubCell"/>
</dbReference>
<dbReference type="GO" id="GO:0006412">
    <property type="term" value="P:translation"/>
    <property type="evidence" value="ECO:0007669"/>
    <property type="project" value="UniProtKB-UniRule"/>
</dbReference>
<evidence type="ECO:0000256" key="7">
    <source>
        <dbReference type="RuleBase" id="RU003949"/>
    </source>
</evidence>
<dbReference type="SMART" id="SM01374">
    <property type="entry name" value="Ribosomal_L14"/>
    <property type="match status" value="1"/>
</dbReference>
<evidence type="ECO:0000256" key="2">
    <source>
        <dbReference type="ARBA" id="ARBA00022730"/>
    </source>
</evidence>
<geneLocation type="chloroplast" evidence="9"/>
<comment type="function">
    <text evidence="6 8">Binds to 23S rRNA.</text>
</comment>
<gene>
    <name evidence="6 9" type="primary">rpl14</name>
</gene>
<keyword evidence="5 6" id="KW-0687">Ribonucleoprotein</keyword>
<dbReference type="GO" id="GO:0022625">
    <property type="term" value="C:cytosolic large ribosomal subunit"/>
    <property type="evidence" value="ECO:0007669"/>
    <property type="project" value="TreeGrafter"/>
</dbReference>